<evidence type="ECO:0000313" key="6">
    <source>
        <dbReference type="EMBL" id="ADU44240.1"/>
    </source>
</evidence>
<evidence type="ECO:0000256" key="1">
    <source>
        <dbReference type="ARBA" id="ARBA00022490"/>
    </source>
</evidence>
<dbReference type="SUPFAM" id="SSF46785">
    <property type="entry name" value="Winged helix' DNA-binding domain"/>
    <property type="match status" value="2"/>
</dbReference>
<dbReference type="HOGENOM" id="CLU_052024_0_0_5"/>
<dbReference type="PANTHER" id="PTHR34298">
    <property type="entry name" value="SEGREGATION AND CONDENSATION PROTEIN B"/>
    <property type="match status" value="1"/>
</dbReference>
<dbReference type="OrthoDB" id="9806226at2"/>
<feature type="region of interest" description="Disordered" evidence="5">
    <location>
        <begin position="201"/>
        <end position="232"/>
    </location>
</feature>
<feature type="compositionally biased region" description="Acidic residues" evidence="5">
    <location>
        <begin position="221"/>
        <end position="230"/>
    </location>
</feature>
<dbReference type="Pfam" id="PF04079">
    <property type="entry name" value="SMC_ScpB"/>
    <property type="match status" value="1"/>
</dbReference>
<name>E6VHP6_RHOPX</name>
<dbReference type="EMBL" id="CP002418">
    <property type="protein sequence ID" value="ADU44240.1"/>
    <property type="molecule type" value="Genomic_DNA"/>
</dbReference>
<dbReference type="eggNOG" id="COG1386">
    <property type="taxonomic scope" value="Bacteria"/>
</dbReference>
<evidence type="ECO:0000256" key="4">
    <source>
        <dbReference type="ARBA" id="ARBA00023306"/>
    </source>
</evidence>
<evidence type="ECO:0000256" key="3">
    <source>
        <dbReference type="ARBA" id="ARBA00022829"/>
    </source>
</evidence>
<dbReference type="InterPro" id="IPR005234">
    <property type="entry name" value="ScpB_csome_segregation"/>
</dbReference>
<evidence type="ECO:0000256" key="5">
    <source>
        <dbReference type="SAM" id="MobiDB-lite"/>
    </source>
</evidence>
<keyword evidence="4" id="KW-0131">Cell cycle</keyword>
<feature type="region of interest" description="Disordered" evidence="5">
    <location>
        <begin position="387"/>
        <end position="427"/>
    </location>
</feature>
<dbReference type="InterPro" id="IPR036388">
    <property type="entry name" value="WH-like_DNA-bd_sf"/>
</dbReference>
<protein>
    <submittedName>
        <fullName evidence="6">Chromosome segregation and condensation protein, ScpB</fullName>
    </submittedName>
</protein>
<dbReference type="STRING" id="652103.Rpdx1_2654"/>
<gene>
    <name evidence="6" type="ordered locus">Rpdx1_2654</name>
</gene>
<feature type="region of interest" description="Disordered" evidence="5">
    <location>
        <begin position="261"/>
        <end position="291"/>
    </location>
</feature>
<feature type="compositionally biased region" description="Acidic residues" evidence="5">
    <location>
        <begin position="405"/>
        <end position="420"/>
    </location>
</feature>
<organism evidence="6 7">
    <name type="scientific">Rhodopseudomonas palustris (strain DX-1)</name>
    <dbReference type="NCBI Taxonomy" id="652103"/>
    <lineage>
        <taxon>Bacteria</taxon>
        <taxon>Pseudomonadati</taxon>
        <taxon>Pseudomonadota</taxon>
        <taxon>Alphaproteobacteria</taxon>
        <taxon>Hyphomicrobiales</taxon>
        <taxon>Nitrobacteraceae</taxon>
        <taxon>Rhodopseudomonas</taxon>
    </lineage>
</organism>
<dbReference type="GO" id="GO:0051304">
    <property type="term" value="P:chromosome separation"/>
    <property type="evidence" value="ECO:0007669"/>
    <property type="project" value="InterPro"/>
</dbReference>
<evidence type="ECO:0000256" key="2">
    <source>
        <dbReference type="ARBA" id="ARBA00022618"/>
    </source>
</evidence>
<feature type="compositionally biased region" description="Low complexity" evidence="5">
    <location>
        <begin position="275"/>
        <end position="291"/>
    </location>
</feature>
<dbReference type="BioCyc" id="RPAL652103:RPDX1_RS13055-MONOMER"/>
<dbReference type="Proteomes" id="UP000001402">
    <property type="component" value="Chromosome"/>
</dbReference>
<dbReference type="NCBIfam" id="TIGR00281">
    <property type="entry name" value="SMC-Scp complex subunit ScpB"/>
    <property type="match status" value="1"/>
</dbReference>
<keyword evidence="3" id="KW-0159">Chromosome partition</keyword>
<dbReference type="GO" id="GO:0051301">
    <property type="term" value="P:cell division"/>
    <property type="evidence" value="ECO:0007669"/>
    <property type="project" value="UniProtKB-KW"/>
</dbReference>
<sequence length="427" mass="45747">MASLAEKRIVEFEQPVEHLSDDSAEQQPQTRPEELRLLEALLFASPEPLDQAALAKRMPEGVDVKAALKQLQDDYAHRGVNLVRIASKWTFRTAGDLAWLMTRESTETRKLSRAAIEMLAIIAYHQPITRAEIEEIRGVVTSKGTLDVLLETGWIKPRGRRKTPGRPLTFGTTEAFLSQFSLESLTDLPGLEELKGTGLLDTRLPTGFSVPTPSDDPALREDEDPLEPGDLDLTLAPQPELELSGDAAETAGTAEAVATEAGLAETSDTVSEPTETGFAGGAEAESESAATGFADADQTGAIETEQAEQIDGAEVVAEAFDAGGIETEDFETDEFEAEDVATDDAIGTEEVAADEPEADSLVTVDELSVEIETVEVELIELEQAVGQIDAASDSEIDGSTAAELDTAESDDADAQDDDEASDRRDEP</sequence>
<keyword evidence="2" id="KW-0132">Cell division</keyword>
<evidence type="ECO:0000313" key="7">
    <source>
        <dbReference type="Proteomes" id="UP000001402"/>
    </source>
</evidence>
<dbReference type="KEGG" id="rpx:Rpdx1_2654"/>
<proteinExistence type="predicted"/>
<dbReference type="AlphaFoldDB" id="E6VHP6"/>
<reference evidence="6" key="1">
    <citation type="submission" date="2010-12" db="EMBL/GenBank/DDBJ databases">
        <title>Complete sequence of Rhodopseudomonas palustris DX-1.</title>
        <authorList>
            <consortium name="US DOE Joint Genome Institute"/>
            <person name="Lucas S."/>
            <person name="Copeland A."/>
            <person name="Lapidus A."/>
            <person name="Cheng J.-F."/>
            <person name="Goodwin L."/>
            <person name="Pitluck S."/>
            <person name="Misra M."/>
            <person name="Chertkov O."/>
            <person name="Detter J.C."/>
            <person name="Han C."/>
            <person name="Tapia R."/>
            <person name="Land M."/>
            <person name="Hauser L."/>
            <person name="Kyrpides N."/>
            <person name="Ivanova N."/>
            <person name="Ovchinnikova G."/>
            <person name="Logan B."/>
            <person name="Oda Y."/>
            <person name="Harwood C."/>
            <person name="Woyke T."/>
        </authorList>
    </citation>
    <scope>NUCLEOTIDE SEQUENCE [LARGE SCALE GENOMIC DNA]</scope>
    <source>
        <strain evidence="6">DX-1</strain>
    </source>
</reference>
<keyword evidence="1" id="KW-0963">Cytoplasm</keyword>
<dbReference type="InterPro" id="IPR036390">
    <property type="entry name" value="WH_DNA-bd_sf"/>
</dbReference>
<dbReference type="Gene3D" id="1.10.10.10">
    <property type="entry name" value="Winged helix-like DNA-binding domain superfamily/Winged helix DNA-binding domain"/>
    <property type="match status" value="2"/>
</dbReference>
<dbReference type="PANTHER" id="PTHR34298:SF2">
    <property type="entry name" value="SEGREGATION AND CONDENSATION PROTEIN B"/>
    <property type="match status" value="1"/>
</dbReference>
<accession>E6VHP6</accession>